<sequence length="159" mass="17467">MLGLYVTRLQGLQSASRGLYGGPIRAGNTAIYANSVSKYMASTTSAHTHYRALSLARACSKWRASDASGVRVQGLLSRTCVYTRPSEVQRTLCPKPHADMSTHSRMNIRAYTSTRACVERSNRGPPFMVRLPSSGLKGFNALGRTIAREFTHHSGKARY</sequence>
<name>A0A0L0F6P5_9EUKA</name>
<evidence type="ECO:0000313" key="2">
    <source>
        <dbReference type="Proteomes" id="UP000054560"/>
    </source>
</evidence>
<dbReference type="AlphaFoldDB" id="A0A0L0F6P5"/>
<dbReference type="EMBL" id="KQ247369">
    <property type="protein sequence ID" value="KNC72241.1"/>
    <property type="molecule type" value="Genomic_DNA"/>
</dbReference>
<proteinExistence type="predicted"/>
<gene>
    <name evidence="1" type="ORF">SARC_15209</name>
</gene>
<feature type="non-terminal residue" evidence="1">
    <location>
        <position position="159"/>
    </location>
</feature>
<reference evidence="1 2" key="1">
    <citation type="submission" date="2011-02" db="EMBL/GenBank/DDBJ databases">
        <title>The Genome Sequence of Sphaeroforma arctica JP610.</title>
        <authorList>
            <consortium name="The Broad Institute Genome Sequencing Platform"/>
            <person name="Russ C."/>
            <person name="Cuomo C."/>
            <person name="Young S.K."/>
            <person name="Zeng Q."/>
            <person name="Gargeya S."/>
            <person name="Alvarado L."/>
            <person name="Berlin A."/>
            <person name="Chapman S.B."/>
            <person name="Chen Z."/>
            <person name="Freedman E."/>
            <person name="Gellesch M."/>
            <person name="Goldberg J."/>
            <person name="Griggs A."/>
            <person name="Gujja S."/>
            <person name="Heilman E."/>
            <person name="Heiman D."/>
            <person name="Howarth C."/>
            <person name="Mehta T."/>
            <person name="Neiman D."/>
            <person name="Pearson M."/>
            <person name="Roberts A."/>
            <person name="Saif S."/>
            <person name="Shea T."/>
            <person name="Shenoy N."/>
            <person name="Sisk P."/>
            <person name="Stolte C."/>
            <person name="Sykes S."/>
            <person name="White J."/>
            <person name="Yandava C."/>
            <person name="Burger G."/>
            <person name="Gray M.W."/>
            <person name="Holland P.W.H."/>
            <person name="King N."/>
            <person name="Lang F.B.F."/>
            <person name="Roger A.J."/>
            <person name="Ruiz-Trillo I."/>
            <person name="Haas B."/>
            <person name="Nusbaum C."/>
            <person name="Birren B."/>
        </authorList>
    </citation>
    <scope>NUCLEOTIDE SEQUENCE [LARGE SCALE GENOMIC DNA]</scope>
    <source>
        <strain evidence="1 2">JP610</strain>
    </source>
</reference>
<evidence type="ECO:0000313" key="1">
    <source>
        <dbReference type="EMBL" id="KNC72241.1"/>
    </source>
</evidence>
<organism evidence="1 2">
    <name type="scientific">Sphaeroforma arctica JP610</name>
    <dbReference type="NCBI Taxonomy" id="667725"/>
    <lineage>
        <taxon>Eukaryota</taxon>
        <taxon>Ichthyosporea</taxon>
        <taxon>Ichthyophonida</taxon>
        <taxon>Sphaeroforma</taxon>
    </lineage>
</organism>
<protein>
    <submittedName>
        <fullName evidence="1">Uncharacterized protein</fullName>
    </submittedName>
</protein>
<keyword evidence="2" id="KW-1185">Reference proteome</keyword>
<accession>A0A0L0F6P5</accession>
<dbReference type="Proteomes" id="UP000054560">
    <property type="component" value="Unassembled WGS sequence"/>
</dbReference>
<dbReference type="GeneID" id="25915713"/>
<dbReference type="RefSeq" id="XP_014146143.1">
    <property type="nucleotide sequence ID" value="XM_014290668.1"/>
</dbReference>